<feature type="transmembrane region" description="Helical" evidence="1">
    <location>
        <begin position="282"/>
        <end position="300"/>
    </location>
</feature>
<evidence type="ECO:0000259" key="2">
    <source>
        <dbReference type="Pfam" id="PF01757"/>
    </source>
</evidence>
<proteinExistence type="predicted"/>
<feature type="domain" description="Acyltransferase 3" evidence="2">
    <location>
        <begin position="15"/>
        <end position="361"/>
    </location>
</feature>
<protein>
    <submittedName>
        <fullName evidence="3">Peptidoglycan/LPS O-acetylase OafA/YrhL</fullName>
    </submittedName>
</protein>
<name>A0ABX0TS34_9SPHN</name>
<reference evidence="3 4" key="1">
    <citation type="submission" date="2020-03" db="EMBL/GenBank/DDBJ databases">
        <title>Genomic Encyclopedia of Type Strains, Phase III (KMG-III): the genomes of soil and plant-associated and newly described type strains.</title>
        <authorList>
            <person name="Whitman W."/>
        </authorList>
    </citation>
    <scope>NUCLEOTIDE SEQUENCE [LARGE SCALE GENOMIC DNA]</scope>
    <source>
        <strain evidence="3 4">CECT 8804</strain>
    </source>
</reference>
<feature type="transmembrane region" description="Helical" evidence="1">
    <location>
        <begin position="194"/>
        <end position="212"/>
    </location>
</feature>
<dbReference type="PANTHER" id="PTHR23028">
    <property type="entry name" value="ACETYLTRANSFERASE"/>
    <property type="match status" value="1"/>
</dbReference>
<evidence type="ECO:0000313" key="3">
    <source>
        <dbReference type="EMBL" id="NIJ08323.1"/>
    </source>
</evidence>
<dbReference type="InterPro" id="IPR050879">
    <property type="entry name" value="Acyltransferase_3"/>
</dbReference>
<dbReference type="EMBL" id="JAAOZC010000004">
    <property type="protein sequence ID" value="NIJ08323.1"/>
    <property type="molecule type" value="Genomic_DNA"/>
</dbReference>
<keyword evidence="1" id="KW-0812">Transmembrane</keyword>
<feature type="transmembrane region" description="Helical" evidence="1">
    <location>
        <begin position="224"/>
        <end position="242"/>
    </location>
</feature>
<dbReference type="InterPro" id="IPR002656">
    <property type="entry name" value="Acyl_transf_3_dom"/>
</dbReference>
<feature type="transmembrane region" description="Helical" evidence="1">
    <location>
        <begin position="251"/>
        <end position="270"/>
    </location>
</feature>
<dbReference type="RefSeq" id="WP_167073166.1">
    <property type="nucleotide sequence ID" value="NZ_JAAOZC010000004.1"/>
</dbReference>
<keyword evidence="1" id="KW-1133">Transmembrane helix</keyword>
<evidence type="ECO:0000313" key="4">
    <source>
        <dbReference type="Proteomes" id="UP000727456"/>
    </source>
</evidence>
<sequence>MTISADVEARRHLSALDGLRGFAAVVVALYHTSLISPGGTSSLLGQSSYHLLEPIRWIATLAVKFATCGPQAVILFFVLSGFVLTRAVVGQHYQSYFQFATKRFFRIWPAFAIAILISALLSYVIGRQSISDGSVWLHELWNGGATSGNITKHLLMTETRVNLDNVMWSLVHELRISFLFPAVLLAMRKWPVPTCVATVGLMFLSCASSSLFPEGTIAKSYNETLCYIFLFAFGAGLSTALLKQPIRPKMAILPSCLAMLFFLMLLNAGPKDTAHVGTFLDGLRLLICGVGALGIILVVLHSYFNEVFSSKIARYLGRVSYSLYLLHVIVLAAVLNGLCRQFSVVHSALIALVLMVPVADIYQRLVERPTDLVGRLLAKTFVSPDSDPHRTRAKTFPG</sequence>
<keyword evidence="4" id="KW-1185">Reference proteome</keyword>
<feature type="transmembrane region" description="Helical" evidence="1">
    <location>
        <begin position="105"/>
        <end position="125"/>
    </location>
</feature>
<dbReference type="Pfam" id="PF01757">
    <property type="entry name" value="Acyl_transf_3"/>
    <property type="match status" value="1"/>
</dbReference>
<gene>
    <name evidence="3" type="ORF">FHS31_001940</name>
</gene>
<feature type="transmembrane region" description="Helical" evidence="1">
    <location>
        <begin position="21"/>
        <end position="45"/>
    </location>
</feature>
<feature type="transmembrane region" description="Helical" evidence="1">
    <location>
        <begin position="344"/>
        <end position="362"/>
    </location>
</feature>
<accession>A0ABX0TS34</accession>
<comment type="caution">
    <text evidence="3">The sequence shown here is derived from an EMBL/GenBank/DDBJ whole genome shotgun (WGS) entry which is preliminary data.</text>
</comment>
<evidence type="ECO:0000256" key="1">
    <source>
        <dbReference type="SAM" id="Phobius"/>
    </source>
</evidence>
<organism evidence="3 4">
    <name type="scientific">Sphingomonas vulcanisoli</name>
    <dbReference type="NCBI Taxonomy" id="1658060"/>
    <lineage>
        <taxon>Bacteria</taxon>
        <taxon>Pseudomonadati</taxon>
        <taxon>Pseudomonadota</taxon>
        <taxon>Alphaproteobacteria</taxon>
        <taxon>Sphingomonadales</taxon>
        <taxon>Sphingomonadaceae</taxon>
        <taxon>Sphingomonas</taxon>
    </lineage>
</organism>
<dbReference type="Proteomes" id="UP000727456">
    <property type="component" value="Unassembled WGS sequence"/>
</dbReference>
<feature type="transmembrane region" description="Helical" evidence="1">
    <location>
        <begin position="57"/>
        <end position="84"/>
    </location>
</feature>
<feature type="transmembrane region" description="Helical" evidence="1">
    <location>
        <begin position="321"/>
        <end position="338"/>
    </location>
</feature>
<keyword evidence="1" id="KW-0472">Membrane</keyword>